<keyword evidence="4 5" id="KW-0472">Membrane</keyword>
<dbReference type="PANTHER" id="PTHR11785">
    <property type="entry name" value="AMINO ACID TRANSPORTER"/>
    <property type="match status" value="1"/>
</dbReference>
<feature type="transmembrane region" description="Helical" evidence="5">
    <location>
        <begin position="459"/>
        <end position="481"/>
    </location>
</feature>
<evidence type="ECO:0000313" key="7">
    <source>
        <dbReference type="Proteomes" id="UP001244011"/>
    </source>
</evidence>
<comment type="subcellular location">
    <subcellularLocation>
        <location evidence="1">Membrane</location>
        <topology evidence="1">Multi-pass membrane protein</topology>
    </subcellularLocation>
</comment>
<dbReference type="GeneID" id="85315783"/>
<reference evidence="6" key="1">
    <citation type="submission" date="2023-06" db="EMBL/GenBank/DDBJ databases">
        <title>Genome-scale phylogeny and comparative genomics of the fungal order Sordariales.</title>
        <authorList>
            <consortium name="Lawrence Berkeley National Laboratory"/>
            <person name="Hensen N."/>
            <person name="Bonometti L."/>
            <person name="Westerberg I."/>
            <person name="Brannstrom I.O."/>
            <person name="Guillou S."/>
            <person name="Cros-Aarteil S."/>
            <person name="Calhoun S."/>
            <person name="Haridas S."/>
            <person name="Kuo A."/>
            <person name="Mondo S."/>
            <person name="Pangilinan J."/>
            <person name="Riley R."/>
            <person name="Labutti K."/>
            <person name="Andreopoulos B."/>
            <person name="Lipzen A."/>
            <person name="Chen C."/>
            <person name="Yanf M."/>
            <person name="Daum C."/>
            <person name="Ng V."/>
            <person name="Clum A."/>
            <person name="Steindorff A."/>
            <person name="Ohm R."/>
            <person name="Martin F."/>
            <person name="Silar P."/>
            <person name="Natvig D."/>
            <person name="Lalanne C."/>
            <person name="Gautier V."/>
            <person name="Ament-Velasquez S.L."/>
            <person name="Kruys A."/>
            <person name="Hutchinson M.I."/>
            <person name="Powell A.J."/>
            <person name="Barry K."/>
            <person name="Miller A.N."/>
            <person name="Grigoriev I.V."/>
            <person name="Debuchy R."/>
            <person name="Gladieux P."/>
            <person name="Thoren M.H."/>
            <person name="Johannesson H."/>
        </authorList>
    </citation>
    <scope>NUCLEOTIDE SEQUENCE</scope>
    <source>
        <strain evidence="6">8032-3</strain>
    </source>
</reference>
<dbReference type="RefSeq" id="XP_060278227.1">
    <property type="nucleotide sequence ID" value="XM_060432596.1"/>
</dbReference>
<feature type="transmembrane region" description="Helical" evidence="5">
    <location>
        <begin position="385"/>
        <end position="403"/>
    </location>
</feature>
<accession>A0AAJ0FHC1</accession>
<dbReference type="GO" id="GO:0015179">
    <property type="term" value="F:L-amino acid transmembrane transporter activity"/>
    <property type="evidence" value="ECO:0007669"/>
    <property type="project" value="TreeGrafter"/>
</dbReference>
<dbReference type="AlphaFoldDB" id="A0AAJ0FHC1"/>
<feature type="transmembrane region" description="Helical" evidence="5">
    <location>
        <begin position="143"/>
        <end position="169"/>
    </location>
</feature>
<feature type="transmembrane region" description="Helical" evidence="5">
    <location>
        <begin position="82"/>
        <end position="102"/>
    </location>
</feature>
<gene>
    <name evidence="6" type="ORF">QBC33DRAFT_614567</name>
</gene>
<feature type="transmembrane region" description="Helical" evidence="5">
    <location>
        <begin position="189"/>
        <end position="207"/>
    </location>
</feature>
<evidence type="ECO:0000256" key="2">
    <source>
        <dbReference type="ARBA" id="ARBA00022692"/>
    </source>
</evidence>
<dbReference type="GO" id="GO:0016020">
    <property type="term" value="C:membrane"/>
    <property type="evidence" value="ECO:0007669"/>
    <property type="project" value="UniProtKB-SubCell"/>
</dbReference>
<keyword evidence="3 5" id="KW-1133">Transmembrane helix</keyword>
<keyword evidence="2 5" id="KW-0812">Transmembrane</keyword>
<evidence type="ECO:0000313" key="6">
    <source>
        <dbReference type="EMBL" id="KAK1762014.1"/>
    </source>
</evidence>
<dbReference type="EMBL" id="MU839044">
    <property type="protein sequence ID" value="KAK1762014.1"/>
    <property type="molecule type" value="Genomic_DNA"/>
</dbReference>
<dbReference type="InterPro" id="IPR050598">
    <property type="entry name" value="AminoAcid_Transporter"/>
</dbReference>
<evidence type="ECO:0000256" key="3">
    <source>
        <dbReference type="ARBA" id="ARBA00022989"/>
    </source>
</evidence>
<feature type="transmembrane region" description="Helical" evidence="5">
    <location>
        <begin position="424"/>
        <end position="447"/>
    </location>
</feature>
<sequence>MANQHDPPFDVEEEGPDSFTREELQNAIQNYDAQRQRFDVAPTTQQMLGPFTVFCLIMNRTIGTGIFTQPVNVLRETGSSGVALAVWCLAGIVILCVVVCWLELGLSVPIYNIFWNGAWTKVSTPRSGGDKNYLEYIFKRPRYLMSCVFGIVFIVFGNLAGNAIQLGIFMMTVVRGCHEEDTCFTRGEVVGWAVSALTLCALINVFTRKYAIGINNILAVLKVLLLLAMAFTGIIYGSVNGNRCQQINWHTKDGTGKFGDIVLALFYAMYPYTGYEQPFYVLAEVSRPKKVFAKATIITMLFTAVLYPLVNVSYLCVTPYNENNPLPSNMALAFFAGLGGSSSSDGRSGPERGVSALLALFTFGNLLAQTYTASRVKQEIAKEGILPWSLFFATGSTSILSRLSSMGRPQMAAVSNIDGHLEQVPIAATLLHWIFEVTLVLAVGLALPPSKSYRFLTHLYTFAVVGVLGLFTAGGLLYLKLDSLVAGTKSRNWRTKAAWKPWLDPLPTVLAVASLSLIVFASFVRPSNVEPGSLPYYVGPTVGWLSVTLGIIWWLGLKYVQWKGRWELHTRRVPYIEIDEDGNYIQKVEFVEHERIPVVG</sequence>
<feature type="transmembrane region" description="Helical" evidence="5">
    <location>
        <begin position="502"/>
        <end position="524"/>
    </location>
</feature>
<proteinExistence type="predicted"/>
<dbReference type="InterPro" id="IPR002293">
    <property type="entry name" value="AA/rel_permease1"/>
</dbReference>
<evidence type="ECO:0000256" key="1">
    <source>
        <dbReference type="ARBA" id="ARBA00004141"/>
    </source>
</evidence>
<feature type="transmembrane region" description="Helical" evidence="5">
    <location>
        <begin position="536"/>
        <end position="557"/>
    </location>
</feature>
<organism evidence="6 7">
    <name type="scientific">Phialemonium atrogriseum</name>
    <dbReference type="NCBI Taxonomy" id="1093897"/>
    <lineage>
        <taxon>Eukaryota</taxon>
        <taxon>Fungi</taxon>
        <taxon>Dikarya</taxon>
        <taxon>Ascomycota</taxon>
        <taxon>Pezizomycotina</taxon>
        <taxon>Sordariomycetes</taxon>
        <taxon>Sordariomycetidae</taxon>
        <taxon>Cephalothecales</taxon>
        <taxon>Cephalothecaceae</taxon>
        <taxon>Phialemonium</taxon>
    </lineage>
</organism>
<name>A0AAJ0FHC1_9PEZI</name>
<evidence type="ECO:0000256" key="5">
    <source>
        <dbReference type="SAM" id="Phobius"/>
    </source>
</evidence>
<evidence type="ECO:0000256" key="4">
    <source>
        <dbReference type="ARBA" id="ARBA00023136"/>
    </source>
</evidence>
<feature type="transmembrane region" description="Helical" evidence="5">
    <location>
        <begin position="258"/>
        <end position="275"/>
    </location>
</feature>
<dbReference type="PANTHER" id="PTHR11785:SF382">
    <property type="entry name" value="LOW-AFFINITY METHIONINE PERMEASE"/>
    <property type="match status" value="1"/>
</dbReference>
<feature type="transmembrane region" description="Helical" evidence="5">
    <location>
        <begin position="219"/>
        <end position="238"/>
    </location>
</feature>
<feature type="transmembrane region" description="Helical" evidence="5">
    <location>
        <begin position="295"/>
        <end position="314"/>
    </location>
</feature>
<dbReference type="Proteomes" id="UP001244011">
    <property type="component" value="Unassembled WGS sequence"/>
</dbReference>
<dbReference type="PIRSF" id="PIRSF006060">
    <property type="entry name" value="AA_transporter"/>
    <property type="match status" value="1"/>
</dbReference>
<dbReference type="Pfam" id="PF13520">
    <property type="entry name" value="AA_permease_2"/>
    <property type="match status" value="1"/>
</dbReference>
<protein>
    <submittedName>
        <fullName evidence="6">Amino acid transporter</fullName>
    </submittedName>
</protein>
<comment type="caution">
    <text evidence="6">The sequence shown here is derived from an EMBL/GenBank/DDBJ whole genome shotgun (WGS) entry which is preliminary data.</text>
</comment>
<dbReference type="Gene3D" id="1.20.1740.10">
    <property type="entry name" value="Amino acid/polyamine transporter I"/>
    <property type="match status" value="1"/>
</dbReference>
<keyword evidence="7" id="KW-1185">Reference proteome</keyword>